<dbReference type="PANTHER" id="PTHR30194">
    <property type="entry name" value="CROSSOVER JUNCTION ENDODEOXYRIBONUCLEASE RUVC"/>
    <property type="match status" value="1"/>
</dbReference>
<evidence type="ECO:0000256" key="13">
    <source>
        <dbReference type="HAMAP-Rule" id="MF_00034"/>
    </source>
</evidence>
<keyword evidence="9 13" id="KW-0238">DNA-binding</keyword>
<feature type="binding site" evidence="13">
    <location>
        <position position="68"/>
    </location>
    <ligand>
        <name>Mg(2+)</name>
        <dbReference type="ChEBI" id="CHEBI:18420"/>
        <label>2</label>
    </ligand>
</feature>
<evidence type="ECO:0000256" key="6">
    <source>
        <dbReference type="ARBA" id="ARBA00022763"/>
    </source>
</evidence>
<evidence type="ECO:0000256" key="8">
    <source>
        <dbReference type="ARBA" id="ARBA00022842"/>
    </source>
</evidence>
<dbReference type="GO" id="GO:0000287">
    <property type="term" value="F:magnesium ion binding"/>
    <property type="evidence" value="ECO:0007669"/>
    <property type="project" value="UniProtKB-UniRule"/>
</dbReference>
<dbReference type="Proteomes" id="UP000177579">
    <property type="component" value="Unassembled WGS sequence"/>
</dbReference>
<comment type="caution">
    <text evidence="15">The sequence shown here is derived from an EMBL/GenBank/DDBJ whole genome shotgun (WGS) entry which is preliminary data.</text>
</comment>
<evidence type="ECO:0000256" key="10">
    <source>
        <dbReference type="ARBA" id="ARBA00023172"/>
    </source>
</evidence>
<dbReference type="AlphaFoldDB" id="A0A1F5TQG3"/>
<evidence type="ECO:0000313" key="15">
    <source>
        <dbReference type="EMBL" id="OGF41222.1"/>
    </source>
</evidence>
<dbReference type="GO" id="GO:0005737">
    <property type="term" value="C:cytoplasm"/>
    <property type="evidence" value="ECO:0007669"/>
    <property type="project" value="UniProtKB-SubCell"/>
</dbReference>
<comment type="function">
    <text evidence="13">The RuvA-RuvB-RuvC complex processes Holliday junction (HJ) DNA during genetic recombination and DNA repair. Endonuclease that resolves HJ intermediates. Cleaves cruciform DNA by making single-stranded nicks across the HJ at symmetrical positions within the homologous arms, yielding a 5'-phosphate and a 3'-hydroxyl group; requires a central core of homology in the junction. The consensus cleavage sequence is 5'-(A/T)TT(C/G)-3'. Cleavage occurs on the 3'-side of the TT dinucleotide at the point of strand exchange. HJ branch migration catalyzed by RuvA-RuvB allows RuvC to scan DNA until it finds its consensus sequence, where it cleaves and resolves the cruciform DNA.</text>
</comment>
<evidence type="ECO:0000256" key="3">
    <source>
        <dbReference type="ARBA" id="ARBA00022722"/>
    </source>
</evidence>
<dbReference type="PANTHER" id="PTHR30194:SF3">
    <property type="entry name" value="CROSSOVER JUNCTION ENDODEOXYRIBONUCLEASE RUVC"/>
    <property type="match status" value="1"/>
</dbReference>
<comment type="subunit">
    <text evidence="13">Homodimer which binds Holliday junction (HJ) DNA. The HJ becomes 2-fold symmetrical on binding to RuvC with unstacked arms; it has a different conformation from HJ DNA in complex with RuvA. In the full resolvosome a probable DNA-RuvA(4)-RuvB(12)-RuvC(2) complex forms which resolves the HJ.</text>
</comment>
<keyword evidence="5 13" id="KW-0255">Endonuclease</keyword>
<keyword evidence="2 13" id="KW-0963">Cytoplasm</keyword>
<dbReference type="FunFam" id="3.30.420.10:FF:000002">
    <property type="entry name" value="Crossover junction endodeoxyribonuclease RuvC"/>
    <property type="match status" value="1"/>
</dbReference>
<keyword evidence="8 13" id="KW-0460">Magnesium</keyword>
<dbReference type="GO" id="GO:0003677">
    <property type="term" value="F:DNA binding"/>
    <property type="evidence" value="ECO:0007669"/>
    <property type="project" value="UniProtKB-KW"/>
</dbReference>
<organism evidence="15 16">
    <name type="scientific">Candidatus Falkowbacteria bacterium RIFOXYD2_FULL_34_120</name>
    <dbReference type="NCBI Taxonomy" id="1798007"/>
    <lineage>
        <taxon>Bacteria</taxon>
        <taxon>Candidatus Falkowiibacteriota</taxon>
    </lineage>
</organism>
<keyword evidence="10 13" id="KW-0233">DNA recombination</keyword>
<proteinExistence type="inferred from homology"/>
<keyword evidence="7 13" id="KW-0378">Hydrolase</keyword>
<evidence type="ECO:0000256" key="14">
    <source>
        <dbReference type="NCBIfam" id="TIGR00228"/>
    </source>
</evidence>
<evidence type="ECO:0000256" key="12">
    <source>
        <dbReference type="ARBA" id="ARBA00029354"/>
    </source>
</evidence>
<feature type="active site" evidence="13">
    <location>
        <position position="141"/>
    </location>
</feature>
<dbReference type="GO" id="GO:0048476">
    <property type="term" value="C:Holliday junction resolvase complex"/>
    <property type="evidence" value="ECO:0007669"/>
    <property type="project" value="UniProtKB-UniRule"/>
</dbReference>
<keyword evidence="11 13" id="KW-0234">DNA repair</keyword>
<accession>A0A1F5TQG3</accession>
<dbReference type="GO" id="GO:0006310">
    <property type="term" value="P:DNA recombination"/>
    <property type="evidence" value="ECO:0007669"/>
    <property type="project" value="UniProtKB-UniRule"/>
</dbReference>
<dbReference type="HAMAP" id="MF_00034">
    <property type="entry name" value="RuvC"/>
    <property type="match status" value="1"/>
</dbReference>
<dbReference type="CDD" id="cd16962">
    <property type="entry name" value="RuvC"/>
    <property type="match status" value="1"/>
</dbReference>
<feature type="active site" evidence="13">
    <location>
        <position position="8"/>
    </location>
</feature>
<dbReference type="GO" id="GO:0006281">
    <property type="term" value="P:DNA repair"/>
    <property type="evidence" value="ECO:0007669"/>
    <property type="project" value="UniProtKB-UniRule"/>
</dbReference>
<dbReference type="InterPro" id="IPR012337">
    <property type="entry name" value="RNaseH-like_sf"/>
</dbReference>
<evidence type="ECO:0000256" key="11">
    <source>
        <dbReference type="ARBA" id="ARBA00023204"/>
    </source>
</evidence>
<dbReference type="InterPro" id="IPR036397">
    <property type="entry name" value="RNaseH_sf"/>
</dbReference>
<comment type="similarity">
    <text evidence="1 13">Belongs to the RuvC family.</text>
</comment>
<feature type="binding site" evidence="13">
    <location>
        <position position="8"/>
    </location>
    <ligand>
        <name>Mg(2+)</name>
        <dbReference type="ChEBI" id="CHEBI:18420"/>
        <label>1</label>
    </ligand>
</feature>
<protein>
    <recommendedName>
        <fullName evidence="13 14">Crossover junction endodeoxyribonuclease RuvC</fullName>
        <ecNumber evidence="13 14">3.1.21.10</ecNumber>
    </recommendedName>
    <alternativeName>
        <fullName evidence="13">Holliday junction nuclease RuvC</fullName>
    </alternativeName>
    <alternativeName>
        <fullName evidence="13">Holliday junction resolvase RuvC</fullName>
    </alternativeName>
</protein>
<sequence>MSIILGIDPGIADTGFGVIKENKGKMICLDYGSIVTKANLSLPDRLDIIHKRLKIIILKYKPKRVGVEQLFFCNNAKTALIVGQARGVVLLTCRQNNIPIVEFTPLQVKQAVSAYGKASKLQVQKMVKLILNLNKIPKPDDAADALAVAICAINNKI</sequence>
<reference evidence="15 16" key="1">
    <citation type="journal article" date="2016" name="Nat. Commun.">
        <title>Thousands of microbial genomes shed light on interconnected biogeochemical processes in an aquifer system.</title>
        <authorList>
            <person name="Anantharaman K."/>
            <person name="Brown C.T."/>
            <person name="Hug L.A."/>
            <person name="Sharon I."/>
            <person name="Castelle C.J."/>
            <person name="Probst A.J."/>
            <person name="Thomas B.C."/>
            <person name="Singh A."/>
            <person name="Wilkins M.J."/>
            <person name="Karaoz U."/>
            <person name="Brodie E.L."/>
            <person name="Williams K.H."/>
            <person name="Hubbard S.S."/>
            <person name="Banfield J.F."/>
        </authorList>
    </citation>
    <scope>NUCLEOTIDE SEQUENCE [LARGE SCALE GENOMIC DNA]</scope>
</reference>
<feature type="binding site" evidence="13">
    <location>
        <position position="141"/>
    </location>
    <ligand>
        <name>Mg(2+)</name>
        <dbReference type="ChEBI" id="CHEBI:18420"/>
        <label>1</label>
    </ligand>
</feature>
<keyword evidence="4 13" id="KW-0479">Metal-binding</keyword>
<dbReference type="GO" id="GO:0008821">
    <property type="term" value="F:crossover junction DNA endonuclease activity"/>
    <property type="evidence" value="ECO:0007669"/>
    <property type="project" value="UniProtKB-UniRule"/>
</dbReference>
<dbReference type="EC" id="3.1.21.10" evidence="13 14"/>
<comment type="cofactor">
    <cofactor evidence="13">
        <name>Mg(2+)</name>
        <dbReference type="ChEBI" id="CHEBI:18420"/>
    </cofactor>
    <text evidence="13">Binds 2 Mg(2+) ion per subunit.</text>
</comment>
<feature type="active site" evidence="13">
    <location>
        <position position="68"/>
    </location>
</feature>
<name>A0A1F5TQG3_9BACT</name>
<keyword evidence="3 13" id="KW-0540">Nuclease</keyword>
<dbReference type="Gene3D" id="3.30.420.10">
    <property type="entry name" value="Ribonuclease H-like superfamily/Ribonuclease H"/>
    <property type="match status" value="1"/>
</dbReference>
<evidence type="ECO:0000256" key="4">
    <source>
        <dbReference type="ARBA" id="ARBA00022723"/>
    </source>
</evidence>
<dbReference type="NCBIfam" id="TIGR00228">
    <property type="entry name" value="ruvC"/>
    <property type="match status" value="1"/>
</dbReference>
<dbReference type="EMBL" id="MFGO01000012">
    <property type="protein sequence ID" value="OGF41222.1"/>
    <property type="molecule type" value="Genomic_DNA"/>
</dbReference>
<comment type="catalytic activity">
    <reaction evidence="12 13">
        <text>Endonucleolytic cleavage at a junction such as a reciprocal single-stranded crossover between two homologous DNA duplexes (Holliday junction).</text>
        <dbReference type="EC" id="3.1.21.10"/>
    </reaction>
</comment>
<evidence type="ECO:0000256" key="5">
    <source>
        <dbReference type="ARBA" id="ARBA00022759"/>
    </source>
</evidence>
<evidence type="ECO:0000256" key="9">
    <source>
        <dbReference type="ARBA" id="ARBA00023125"/>
    </source>
</evidence>
<evidence type="ECO:0000256" key="7">
    <source>
        <dbReference type="ARBA" id="ARBA00022801"/>
    </source>
</evidence>
<keyword evidence="6 13" id="KW-0227">DNA damage</keyword>
<comment type="subcellular location">
    <subcellularLocation>
        <location evidence="13">Cytoplasm</location>
    </subcellularLocation>
</comment>
<dbReference type="SUPFAM" id="SSF53098">
    <property type="entry name" value="Ribonuclease H-like"/>
    <property type="match status" value="1"/>
</dbReference>
<evidence type="ECO:0000256" key="1">
    <source>
        <dbReference type="ARBA" id="ARBA00009518"/>
    </source>
</evidence>
<dbReference type="PRINTS" id="PR00696">
    <property type="entry name" value="RSOLVASERUVC"/>
</dbReference>
<dbReference type="InterPro" id="IPR002176">
    <property type="entry name" value="X-over_junc_endoDNase_RuvC"/>
</dbReference>
<dbReference type="Pfam" id="PF02075">
    <property type="entry name" value="RuvC"/>
    <property type="match status" value="1"/>
</dbReference>
<gene>
    <name evidence="13" type="primary">ruvC</name>
    <name evidence="15" type="ORF">A2531_00900</name>
</gene>
<evidence type="ECO:0000313" key="16">
    <source>
        <dbReference type="Proteomes" id="UP000177579"/>
    </source>
</evidence>
<evidence type="ECO:0000256" key="2">
    <source>
        <dbReference type="ARBA" id="ARBA00022490"/>
    </source>
</evidence>
<dbReference type="NCBIfam" id="NF000711">
    <property type="entry name" value="PRK00039.2-1"/>
    <property type="match status" value="1"/>
</dbReference>